<feature type="region of interest" description="Disordered" evidence="1">
    <location>
        <begin position="660"/>
        <end position="737"/>
    </location>
</feature>
<feature type="region of interest" description="Disordered" evidence="1">
    <location>
        <begin position="754"/>
        <end position="839"/>
    </location>
</feature>
<feature type="transmembrane region" description="Helical" evidence="2">
    <location>
        <begin position="12"/>
        <end position="33"/>
    </location>
</feature>
<feature type="region of interest" description="Disordered" evidence="1">
    <location>
        <begin position="853"/>
        <end position="924"/>
    </location>
</feature>
<evidence type="ECO:0000313" key="4">
    <source>
        <dbReference type="Proteomes" id="UP000815677"/>
    </source>
</evidence>
<feature type="transmembrane region" description="Helical" evidence="2">
    <location>
        <begin position="39"/>
        <end position="58"/>
    </location>
</feature>
<feature type="compositionally biased region" description="Acidic residues" evidence="1">
    <location>
        <begin position="864"/>
        <end position="890"/>
    </location>
</feature>
<reference evidence="3" key="1">
    <citation type="submission" date="2014-09" db="EMBL/GenBank/DDBJ databases">
        <title>Genome sequence of the luminous mushroom Mycena chlorophos for searching fungal bioluminescence genes.</title>
        <authorList>
            <person name="Tanaka Y."/>
            <person name="Kasuga D."/>
            <person name="Oba Y."/>
            <person name="Hase S."/>
            <person name="Sato K."/>
            <person name="Oba Y."/>
            <person name="Sakakibara Y."/>
        </authorList>
    </citation>
    <scope>NUCLEOTIDE SEQUENCE</scope>
</reference>
<feature type="compositionally biased region" description="Basic residues" evidence="1">
    <location>
        <begin position="391"/>
        <end position="408"/>
    </location>
</feature>
<organism evidence="3 4">
    <name type="scientific">Mycena chlorophos</name>
    <name type="common">Agaric fungus</name>
    <name type="synonym">Agaricus chlorophos</name>
    <dbReference type="NCBI Taxonomy" id="658473"/>
    <lineage>
        <taxon>Eukaryota</taxon>
        <taxon>Fungi</taxon>
        <taxon>Dikarya</taxon>
        <taxon>Basidiomycota</taxon>
        <taxon>Agaricomycotina</taxon>
        <taxon>Agaricomycetes</taxon>
        <taxon>Agaricomycetidae</taxon>
        <taxon>Agaricales</taxon>
        <taxon>Marasmiineae</taxon>
        <taxon>Mycenaceae</taxon>
        <taxon>Mycena</taxon>
    </lineage>
</organism>
<dbReference type="EMBL" id="DF849506">
    <property type="protein sequence ID" value="GAT57900.1"/>
    <property type="molecule type" value="Genomic_DNA"/>
</dbReference>
<sequence length="1076" mass="115007">MLSFRVFRRLVLGTITTLSATNICLSLYIRPAFRHPNNAYIIVGILDALIFAAIVSMCRKSWGDPQTVAAEALGLVVTLPFALILVLYTLGLSVTPDFQHVFVALQWLLVISTILHTFYCFGLAITAAITVCAFDYNVWSRDIDSSPSPFPMTLVLRFILPCIGTSDTSKTSNEATEHTICLPGCNCPSSKANLTETQPEQSEMRIAPSISSLVNNIRSPTPSARYACTSLKSCLDAICRSSPELIQDRSRDWSVYLMDPLEADCAPAQPSKAHHPDMDPNTVAVGLGLMSWALVSEEPVTANGTLKASAAGLEMLELVFSLRSTVPMEKAALPETVRTWSLPPPTNATEAKKPTKYAHTRSAPQRRAAPATLSDAFLSQDIYIGPERPPLGRRPRSNTTEKRKHTRKTPLPDAQPQPASEPPAPSPPQLSPDPPPPPAPPTPLSAEDQEKVLNFLAALGSDEQRNQMLSSVLSLMNASGGASSPELIKAVSSLSSLQPPPPTAPVATTFSRSVSQPEGVALLALNAHRKSTGADEIVPLNKENVNPALFQRRGKEPSPLGAAWSEPNLSNPTNQPPLPLARKRTFSQLSDHGERPRVHYYRQPEQALAVPPGGPVVAASSPGPSSRPMAPPPRPIVSASSPVQTLVGNKMPAWAITNTATQPRLSEDALQRVQQRRQQKELEDREAKDARRKRARESKLRLKEGGKGRANTAPVQRAVSGPTTPLRSTTNNVPLPGPIAAVTGFSLLVGLQTPRNNSASSLPRDSPTTPKNASTTPCTPPRKRANTAGASSGPNSLFTPAEADFWDGSGLLGVQRTPVSPSCRKAEETTTTAEAEDSAADDLLDQELDSAFEELSSSCPVASGDDENENDNDNDNAAMDEYETETDEEVQVPPKQHWEGLPPSSPPPPSSPYIPPAVVPPSEDDGAAFELELEPASEPESSAPVGDTSTFSLAAFDDFLSMDPFSVPVSACASGPTTTTTADNSIFDEFLTNMGSDDSQTIRDWSGSFGVRFVGTENDLGLDFNEFLNVSRPLLEAAAGSVGEGFGLGVEGGDEGMFDAAKAAESMHALLHDCVV</sequence>
<feature type="compositionally biased region" description="Pro residues" evidence="1">
    <location>
        <begin position="413"/>
        <end position="443"/>
    </location>
</feature>
<evidence type="ECO:0000256" key="2">
    <source>
        <dbReference type="SAM" id="Phobius"/>
    </source>
</evidence>
<keyword evidence="2" id="KW-1133">Transmembrane helix</keyword>
<dbReference type="Proteomes" id="UP000815677">
    <property type="component" value="Unassembled WGS sequence"/>
</dbReference>
<feature type="transmembrane region" description="Helical" evidence="2">
    <location>
        <begin position="70"/>
        <end position="92"/>
    </location>
</feature>
<feature type="compositionally biased region" description="Polar residues" evidence="1">
    <location>
        <begin position="788"/>
        <end position="798"/>
    </location>
</feature>
<protein>
    <submittedName>
        <fullName evidence="3">Uncharacterized protein</fullName>
    </submittedName>
</protein>
<feature type="region of interest" description="Disordered" evidence="1">
    <location>
        <begin position="553"/>
        <end position="580"/>
    </location>
</feature>
<keyword evidence="2" id="KW-0812">Transmembrane</keyword>
<feature type="region of interest" description="Disordered" evidence="1">
    <location>
        <begin position="337"/>
        <end position="446"/>
    </location>
</feature>
<feature type="compositionally biased region" description="Low complexity" evidence="1">
    <location>
        <begin position="609"/>
        <end position="628"/>
    </location>
</feature>
<feature type="region of interest" description="Disordered" evidence="1">
    <location>
        <begin position="608"/>
        <end position="636"/>
    </location>
</feature>
<evidence type="ECO:0000256" key="1">
    <source>
        <dbReference type="SAM" id="MobiDB-lite"/>
    </source>
</evidence>
<feature type="transmembrane region" description="Helical" evidence="2">
    <location>
        <begin position="104"/>
        <end position="134"/>
    </location>
</feature>
<feature type="compositionally biased region" description="Basic and acidic residues" evidence="1">
    <location>
        <begin position="697"/>
        <end position="707"/>
    </location>
</feature>
<gene>
    <name evidence="3" type="ORF">MCHLO_14390</name>
</gene>
<keyword evidence="4" id="KW-1185">Reference proteome</keyword>
<keyword evidence="2" id="KW-0472">Membrane</keyword>
<evidence type="ECO:0000313" key="3">
    <source>
        <dbReference type="EMBL" id="GAT57900.1"/>
    </source>
</evidence>
<feature type="compositionally biased region" description="Pro residues" evidence="1">
    <location>
        <begin position="903"/>
        <end position="919"/>
    </location>
</feature>
<name>A0ABQ0M3L8_MYCCL</name>
<feature type="compositionally biased region" description="Basic and acidic residues" evidence="1">
    <location>
        <begin position="678"/>
        <end position="689"/>
    </location>
</feature>
<feature type="compositionally biased region" description="Polar residues" evidence="1">
    <location>
        <begin position="721"/>
        <end position="733"/>
    </location>
</feature>
<accession>A0ABQ0M3L8</accession>
<proteinExistence type="predicted"/>
<feature type="compositionally biased region" description="Polar residues" evidence="1">
    <location>
        <begin position="754"/>
        <end position="777"/>
    </location>
</feature>